<gene>
    <name evidence="5" type="ORF">DS745_14035</name>
</gene>
<dbReference type="InterPro" id="IPR041522">
    <property type="entry name" value="CdaR_GGDEF"/>
</dbReference>
<dbReference type="PANTHER" id="PTHR33744">
    <property type="entry name" value="CARBOHYDRATE DIACID REGULATOR"/>
    <property type="match status" value="1"/>
</dbReference>
<dbReference type="Pfam" id="PF05651">
    <property type="entry name" value="Diacid_rec"/>
    <property type="match status" value="1"/>
</dbReference>
<evidence type="ECO:0000256" key="1">
    <source>
        <dbReference type="ARBA" id="ARBA00006754"/>
    </source>
</evidence>
<dbReference type="InterPro" id="IPR042070">
    <property type="entry name" value="PucR_C-HTH_sf"/>
</dbReference>
<dbReference type="AlphaFoldDB" id="A0A4Q0VUJ2"/>
<protein>
    <recommendedName>
        <fullName evidence="7">Carbohydrate diacid regulator</fullName>
    </recommendedName>
</protein>
<dbReference type="InterPro" id="IPR025736">
    <property type="entry name" value="PucR_C-HTH_dom"/>
</dbReference>
<feature type="domain" description="Putative sugar diacid recognition" evidence="2">
    <location>
        <begin position="6"/>
        <end position="136"/>
    </location>
</feature>
<dbReference type="RefSeq" id="WP_129078841.1">
    <property type="nucleotide sequence ID" value="NZ_QOUX01000042.1"/>
</dbReference>
<comment type="similarity">
    <text evidence="1">Belongs to the CdaR family.</text>
</comment>
<evidence type="ECO:0000313" key="5">
    <source>
        <dbReference type="EMBL" id="RXI99987.1"/>
    </source>
</evidence>
<dbReference type="Pfam" id="PF17853">
    <property type="entry name" value="GGDEF_2"/>
    <property type="match status" value="1"/>
</dbReference>
<accession>A0A4Q0VUJ2</accession>
<evidence type="ECO:0000259" key="3">
    <source>
        <dbReference type="Pfam" id="PF13556"/>
    </source>
</evidence>
<proteinExistence type="inferred from homology"/>
<sequence length="373" mass="42584">MKLLAGLAQKIVNEVTEILDEEVIVVDHTGIIIAASDQTRIGSFHEGAQISVKKKEKIVITKEDVLRLKGVKAGINLPITFHHKVIGVIGITGDPSEVNRFGEIIQRMTELLIQEAHFHEKIESKHRGLETYVYEWVHLHQMNEDFRERGEILGISMDIPRCCALIEITQFNGDSLLERETTEVLREFYPGENQDILVQWGSGRYVLLKSVHNTLVEESVITSLKYIQGYIKENHGISLTIGIGTKVFDSSQLHTSYNHAKKALRVAKKNDGLVCYDNLTLDVALAEITDETRQEVVEKVLGILLREQELLETLEAYLESDLSIKETSKKLHIHINTLHYRLKRISELTGYSLKETRNLVMFYIALSFWNEVR</sequence>
<evidence type="ECO:0000259" key="4">
    <source>
        <dbReference type="Pfam" id="PF17853"/>
    </source>
</evidence>
<dbReference type="InterPro" id="IPR051448">
    <property type="entry name" value="CdaR-like_regulators"/>
</dbReference>
<name>A0A4Q0VUJ2_9BACI</name>
<keyword evidence="6" id="KW-1185">Reference proteome</keyword>
<evidence type="ECO:0008006" key="7">
    <source>
        <dbReference type="Google" id="ProtNLM"/>
    </source>
</evidence>
<dbReference type="PANTHER" id="PTHR33744:SF16">
    <property type="entry name" value="CARBOHYDRATE DIACID REGULATOR"/>
    <property type="match status" value="1"/>
</dbReference>
<dbReference type="InterPro" id="IPR008599">
    <property type="entry name" value="Diacid_rec"/>
</dbReference>
<dbReference type="Pfam" id="PF13556">
    <property type="entry name" value="HTH_30"/>
    <property type="match status" value="1"/>
</dbReference>
<organism evidence="5 6">
    <name type="scientific">Anaerobacillus alkaliphilus</name>
    <dbReference type="NCBI Taxonomy" id="1548597"/>
    <lineage>
        <taxon>Bacteria</taxon>
        <taxon>Bacillati</taxon>
        <taxon>Bacillota</taxon>
        <taxon>Bacilli</taxon>
        <taxon>Bacillales</taxon>
        <taxon>Bacillaceae</taxon>
        <taxon>Anaerobacillus</taxon>
    </lineage>
</organism>
<dbReference type="OrthoDB" id="9792148at2"/>
<dbReference type="Proteomes" id="UP000290649">
    <property type="component" value="Unassembled WGS sequence"/>
</dbReference>
<feature type="domain" description="CdaR GGDEF-like" evidence="4">
    <location>
        <begin position="143"/>
        <end position="266"/>
    </location>
</feature>
<comment type="caution">
    <text evidence="5">The sequence shown here is derived from an EMBL/GenBank/DDBJ whole genome shotgun (WGS) entry which is preliminary data.</text>
</comment>
<evidence type="ECO:0000259" key="2">
    <source>
        <dbReference type="Pfam" id="PF05651"/>
    </source>
</evidence>
<feature type="domain" description="PucR C-terminal helix-turn-helix" evidence="3">
    <location>
        <begin position="310"/>
        <end position="366"/>
    </location>
</feature>
<reference evidence="5 6" key="1">
    <citation type="journal article" date="2019" name="Int. J. Syst. Evol. Microbiol.">
        <title>Anaerobacillus alkaliphilus sp. nov., a novel alkaliphilic and moderately halophilic bacterium.</title>
        <authorList>
            <person name="Borsodi A.K."/>
            <person name="Aszalos J.M."/>
            <person name="Bihari P."/>
            <person name="Nagy I."/>
            <person name="Schumann P."/>
            <person name="Sproer C."/>
            <person name="Kovacs A.L."/>
            <person name="Boka K."/>
            <person name="Dobosy P."/>
            <person name="Ovari M."/>
            <person name="Szili-Kovacs T."/>
            <person name="Toth E."/>
        </authorList>
    </citation>
    <scope>NUCLEOTIDE SEQUENCE [LARGE SCALE GENOMIC DNA]</scope>
    <source>
        <strain evidence="5 6">B16-10</strain>
    </source>
</reference>
<dbReference type="EMBL" id="QOUX01000042">
    <property type="protein sequence ID" value="RXI99987.1"/>
    <property type="molecule type" value="Genomic_DNA"/>
</dbReference>
<evidence type="ECO:0000313" key="6">
    <source>
        <dbReference type="Proteomes" id="UP000290649"/>
    </source>
</evidence>
<dbReference type="Gene3D" id="1.10.10.2840">
    <property type="entry name" value="PucR C-terminal helix-turn-helix domain"/>
    <property type="match status" value="1"/>
</dbReference>